<feature type="compositionally biased region" description="Low complexity" evidence="1">
    <location>
        <begin position="85"/>
        <end position="95"/>
    </location>
</feature>
<name>A0A7Z0A986_9MICO</name>
<dbReference type="AlphaFoldDB" id="A0A7Z0A986"/>
<evidence type="ECO:0008006" key="4">
    <source>
        <dbReference type="Google" id="ProtNLM"/>
    </source>
</evidence>
<dbReference type="Pfam" id="PF11228">
    <property type="entry name" value="DUF3027"/>
    <property type="match status" value="1"/>
</dbReference>
<feature type="region of interest" description="Disordered" evidence="1">
    <location>
        <begin position="1"/>
        <end position="101"/>
    </location>
</feature>
<sequence>MGRSGFRDFWARLWGRPAEQTDDKVERVTSDAAETADRSADGGDERPDDDYDTSADGSADTDDQEGSARPIGQGTGERETIDTVSPSTSPATSTAPRKRKPASDAILIAAVDIARQAILEVAADGEVGDHIGASMEGDRLVTHSFVCTAKGYRGWYWIAVLTRVPRSKKVTVCETALLPGDDALTAPEWLPWDERLKPGDVGPRDVLPYLDDDPNLEPGYEETNDDDSDRLALYELGLGRERVLSPEGRQSAAERWEAGENGPNSETARNSDMKCSSCGYLMLLAGSLRRQFGVCANAWSPQDGQVVSLDHGCGAHSETRATDSRPEVAPPVVDEMAFDLASSPQ</sequence>
<proteinExistence type="predicted"/>
<evidence type="ECO:0000313" key="3">
    <source>
        <dbReference type="Proteomes" id="UP000539111"/>
    </source>
</evidence>
<evidence type="ECO:0000313" key="2">
    <source>
        <dbReference type="EMBL" id="NYI65913.1"/>
    </source>
</evidence>
<feature type="region of interest" description="Disordered" evidence="1">
    <location>
        <begin position="244"/>
        <end position="272"/>
    </location>
</feature>
<feature type="compositionally biased region" description="Polar residues" evidence="1">
    <location>
        <begin position="262"/>
        <end position="272"/>
    </location>
</feature>
<dbReference type="Proteomes" id="UP000539111">
    <property type="component" value="Unassembled WGS sequence"/>
</dbReference>
<feature type="compositionally biased region" description="Basic and acidic residues" evidence="1">
    <location>
        <begin position="1"/>
        <end position="10"/>
    </location>
</feature>
<evidence type="ECO:0000256" key="1">
    <source>
        <dbReference type="SAM" id="MobiDB-lite"/>
    </source>
</evidence>
<reference evidence="2 3" key="1">
    <citation type="submission" date="2020-07" db="EMBL/GenBank/DDBJ databases">
        <title>Sequencing the genomes of 1000 actinobacteria strains.</title>
        <authorList>
            <person name="Klenk H.-P."/>
        </authorList>
    </citation>
    <scope>NUCLEOTIDE SEQUENCE [LARGE SCALE GENOMIC DNA]</scope>
    <source>
        <strain evidence="2 3">DSM 26341</strain>
    </source>
</reference>
<dbReference type="RefSeq" id="WP_179424938.1">
    <property type="nucleotide sequence ID" value="NZ_JACBZP010000001.1"/>
</dbReference>
<accession>A0A7Z0A986</accession>
<feature type="compositionally biased region" description="Acidic residues" evidence="1">
    <location>
        <begin position="46"/>
        <end position="65"/>
    </location>
</feature>
<keyword evidence="3" id="KW-1185">Reference proteome</keyword>
<organism evidence="2 3">
    <name type="scientific">Spelaeicoccus albus</name>
    <dbReference type="NCBI Taxonomy" id="1280376"/>
    <lineage>
        <taxon>Bacteria</taxon>
        <taxon>Bacillati</taxon>
        <taxon>Actinomycetota</taxon>
        <taxon>Actinomycetes</taxon>
        <taxon>Micrococcales</taxon>
        <taxon>Brevibacteriaceae</taxon>
        <taxon>Spelaeicoccus</taxon>
    </lineage>
</organism>
<dbReference type="EMBL" id="JACBZP010000001">
    <property type="protein sequence ID" value="NYI65913.1"/>
    <property type="molecule type" value="Genomic_DNA"/>
</dbReference>
<protein>
    <recommendedName>
        <fullName evidence="4">DUF3027 domain-containing protein</fullName>
    </recommendedName>
</protein>
<feature type="compositionally biased region" description="Basic and acidic residues" evidence="1">
    <location>
        <begin position="19"/>
        <end position="45"/>
    </location>
</feature>
<dbReference type="InterPro" id="IPR021391">
    <property type="entry name" value="DUF3027"/>
</dbReference>
<comment type="caution">
    <text evidence="2">The sequence shown here is derived from an EMBL/GenBank/DDBJ whole genome shotgun (WGS) entry which is preliminary data.</text>
</comment>
<gene>
    <name evidence="2" type="ORF">BJY26_000219</name>
</gene>